<dbReference type="PANTHER" id="PTHR23132:SF25">
    <property type="entry name" value="D-ALANINE--D-ALANINE LIGASE A"/>
    <property type="match status" value="1"/>
</dbReference>
<dbReference type="Gene3D" id="3.30.470.20">
    <property type="entry name" value="ATP-grasp fold, B domain"/>
    <property type="match status" value="1"/>
</dbReference>
<dbReference type="InterPro" id="IPR016185">
    <property type="entry name" value="PreATP-grasp_dom_sf"/>
</dbReference>
<keyword evidence="9 14" id="KW-0133">Cell shape</keyword>
<dbReference type="InterPro" id="IPR005905">
    <property type="entry name" value="D_ala_D_ala"/>
</dbReference>
<dbReference type="HAMAP" id="MF_00047">
    <property type="entry name" value="Dala_Dala_lig"/>
    <property type="match status" value="1"/>
</dbReference>
<keyword evidence="14" id="KW-0963">Cytoplasm</keyword>
<comment type="subcellular location">
    <subcellularLocation>
        <location evidence="14">Cytoplasm</location>
    </subcellularLocation>
</comment>
<feature type="domain" description="ATP-grasp" evidence="16">
    <location>
        <begin position="141"/>
        <end position="343"/>
    </location>
</feature>
<evidence type="ECO:0000256" key="14">
    <source>
        <dbReference type="HAMAP-Rule" id="MF_00047"/>
    </source>
</evidence>
<gene>
    <name evidence="14" type="primary">ddl</name>
    <name evidence="17" type="ORF">RM540_00800</name>
</gene>
<dbReference type="GO" id="GO:0016874">
    <property type="term" value="F:ligase activity"/>
    <property type="evidence" value="ECO:0007669"/>
    <property type="project" value="UniProtKB-KW"/>
</dbReference>
<keyword evidence="11" id="KW-0464">Manganese</keyword>
<dbReference type="Proteomes" id="UP001267426">
    <property type="component" value="Unassembled WGS sequence"/>
</dbReference>
<keyword evidence="10 14" id="KW-0573">Peptidoglycan synthesis</keyword>
<dbReference type="InterPro" id="IPR013815">
    <property type="entry name" value="ATP_grasp_subdomain_1"/>
</dbReference>
<evidence type="ECO:0000256" key="10">
    <source>
        <dbReference type="ARBA" id="ARBA00022984"/>
    </source>
</evidence>
<keyword evidence="6 15" id="KW-0547">Nucleotide-binding</keyword>
<evidence type="ECO:0000256" key="12">
    <source>
        <dbReference type="ARBA" id="ARBA00023316"/>
    </source>
</evidence>
<evidence type="ECO:0000256" key="4">
    <source>
        <dbReference type="ARBA" id="ARBA00022598"/>
    </source>
</evidence>
<evidence type="ECO:0000256" key="15">
    <source>
        <dbReference type="PROSITE-ProRule" id="PRU00409"/>
    </source>
</evidence>
<dbReference type="InterPro" id="IPR011095">
    <property type="entry name" value="Dala_Dala_lig_C"/>
</dbReference>
<comment type="similarity">
    <text evidence="3 14">Belongs to the D-alanine--D-alanine ligase family.</text>
</comment>
<evidence type="ECO:0000256" key="8">
    <source>
        <dbReference type="ARBA" id="ARBA00022842"/>
    </source>
</evidence>
<proteinExistence type="inferred from homology"/>
<evidence type="ECO:0000313" key="17">
    <source>
        <dbReference type="EMBL" id="MDT0630274.1"/>
    </source>
</evidence>
<comment type="pathway">
    <text evidence="14">Cell wall biogenesis; peptidoglycan biosynthesis.</text>
</comment>
<sequence length="362" mass="37876">MSESLRVGLLFGGRSPEHEVSVRSARNVRRALGEAGHTVVPLRISRAGRWTVEPDGDLADEPGAGGAGRPLLFAADATGRLLAEGAGGALDPVEVDVVFPMLHGVNGEDGRVQGLLQTLGLPYVGPDVLASAVCMDKDAAKRLLAAAGVPVAASVTVRAGRPAPSFADLAGRLGPMLFVKPAGSGSSVGVAKVEAEDGLRPALDAAFRYDRKALVEEAVVGREIEVAVLGNEEPRASVPGEIVSTAAFYDYEAKYVDAAAARMEVPADLAPDVAERVRALAVEAYAALGCEGLARVDFFVADDGRVLVNEVNTIPGFTERSMYPVMWERTGLAPPALADRLVRLALERHRRDAALVTTWGGG</sequence>
<keyword evidence="8" id="KW-0460">Magnesium</keyword>
<comment type="caution">
    <text evidence="17">The sequence shown here is derived from an EMBL/GenBank/DDBJ whole genome shotgun (WGS) entry which is preliminary data.</text>
</comment>
<evidence type="ECO:0000256" key="7">
    <source>
        <dbReference type="ARBA" id="ARBA00022840"/>
    </source>
</evidence>
<dbReference type="NCBIfam" id="TIGR01205">
    <property type="entry name" value="D_ala_D_alaTIGR"/>
    <property type="match status" value="1"/>
</dbReference>
<evidence type="ECO:0000256" key="11">
    <source>
        <dbReference type="ARBA" id="ARBA00023211"/>
    </source>
</evidence>
<evidence type="ECO:0000256" key="5">
    <source>
        <dbReference type="ARBA" id="ARBA00022723"/>
    </source>
</evidence>
<dbReference type="Gene3D" id="3.30.1490.20">
    <property type="entry name" value="ATP-grasp fold, A domain"/>
    <property type="match status" value="1"/>
</dbReference>
<dbReference type="NCBIfam" id="NF002528">
    <property type="entry name" value="PRK01966.1-4"/>
    <property type="match status" value="1"/>
</dbReference>
<dbReference type="PIRSF" id="PIRSF039102">
    <property type="entry name" value="Ddl/VanB"/>
    <property type="match status" value="1"/>
</dbReference>
<evidence type="ECO:0000256" key="13">
    <source>
        <dbReference type="ARBA" id="ARBA00047614"/>
    </source>
</evidence>
<dbReference type="InterPro" id="IPR011127">
    <property type="entry name" value="Dala_Dala_lig_N"/>
</dbReference>
<evidence type="ECO:0000256" key="1">
    <source>
        <dbReference type="ARBA" id="ARBA00001936"/>
    </source>
</evidence>
<keyword evidence="5" id="KW-0479">Metal-binding</keyword>
<dbReference type="PROSITE" id="PS50975">
    <property type="entry name" value="ATP_GRASP"/>
    <property type="match status" value="1"/>
</dbReference>
<evidence type="ECO:0000313" key="18">
    <source>
        <dbReference type="Proteomes" id="UP001267426"/>
    </source>
</evidence>
<dbReference type="RefSeq" id="WP_311661269.1">
    <property type="nucleotide sequence ID" value="NZ_JAVRHT010000001.1"/>
</dbReference>
<name>A0ABU3BLV3_9BACT</name>
<dbReference type="PROSITE" id="PS00844">
    <property type="entry name" value="DALA_DALA_LIGASE_2"/>
    <property type="match status" value="1"/>
</dbReference>
<evidence type="ECO:0000256" key="9">
    <source>
        <dbReference type="ARBA" id="ARBA00022960"/>
    </source>
</evidence>
<dbReference type="Gene3D" id="3.40.50.20">
    <property type="match status" value="1"/>
</dbReference>
<dbReference type="InterPro" id="IPR000291">
    <property type="entry name" value="D-Ala_lig_Van_CS"/>
</dbReference>
<dbReference type="EC" id="6.3.2.4" evidence="14"/>
<evidence type="ECO:0000259" key="16">
    <source>
        <dbReference type="PROSITE" id="PS50975"/>
    </source>
</evidence>
<comment type="function">
    <text evidence="14">Cell wall formation.</text>
</comment>
<reference evidence="17 18" key="1">
    <citation type="submission" date="2023-09" db="EMBL/GenBank/DDBJ databases">
        <authorList>
            <person name="Rey-Velasco X."/>
        </authorList>
    </citation>
    <scope>NUCLEOTIDE SEQUENCE [LARGE SCALE GENOMIC DNA]</scope>
    <source>
        <strain evidence="17 18">F394</strain>
    </source>
</reference>
<keyword evidence="4 14" id="KW-0436">Ligase</keyword>
<keyword evidence="7 15" id="KW-0067">ATP-binding</keyword>
<keyword evidence="12 14" id="KW-0961">Cell wall biogenesis/degradation</keyword>
<comment type="catalytic activity">
    <reaction evidence="13 14">
        <text>2 D-alanine + ATP = D-alanyl-D-alanine + ADP + phosphate + H(+)</text>
        <dbReference type="Rhea" id="RHEA:11224"/>
        <dbReference type="ChEBI" id="CHEBI:15378"/>
        <dbReference type="ChEBI" id="CHEBI:30616"/>
        <dbReference type="ChEBI" id="CHEBI:43474"/>
        <dbReference type="ChEBI" id="CHEBI:57416"/>
        <dbReference type="ChEBI" id="CHEBI:57822"/>
        <dbReference type="ChEBI" id="CHEBI:456216"/>
        <dbReference type="EC" id="6.3.2.4"/>
    </reaction>
</comment>
<dbReference type="PANTHER" id="PTHR23132">
    <property type="entry name" value="D-ALANINE--D-ALANINE LIGASE"/>
    <property type="match status" value="1"/>
</dbReference>
<dbReference type="Pfam" id="PF01820">
    <property type="entry name" value="Dala_Dala_lig_N"/>
    <property type="match status" value="1"/>
</dbReference>
<dbReference type="EMBL" id="JAVRHT010000001">
    <property type="protein sequence ID" value="MDT0630274.1"/>
    <property type="molecule type" value="Genomic_DNA"/>
</dbReference>
<comment type="cofactor">
    <cofactor evidence="2">
        <name>Mg(2+)</name>
        <dbReference type="ChEBI" id="CHEBI:18420"/>
    </cofactor>
</comment>
<protein>
    <recommendedName>
        <fullName evidence="14">D-alanine--D-alanine ligase</fullName>
        <ecNumber evidence="14">6.3.2.4</ecNumber>
    </recommendedName>
    <alternativeName>
        <fullName evidence="14">D-Ala-D-Ala ligase</fullName>
    </alternativeName>
    <alternativeName>
        <fullName evidence="14">D-alanylalanine synthetase</fullName>
    </alternativeName>
</protein>
<keyword evidence="18" id="KW-1185">Reference proteome</keyword>
<dbReference type="Pfam" id="PF07478">
    <property type="entry name" value="Dala_Dala_lig_C"/>
    <property type="match status" value="1"/>
</dbReference>
<evidence type="ECO:0000256" key="6">
    <source>
        <dbReference type="ARBA" id="ARBA00022741"/>
    </source>
</evidence>
<dbReference type="InterPro" id="IPR011761">
    <property type="entry name" value="ATP-grasp"/>
</dbReference>
<accession>A0ABU3BLV3</accession>
<evidence type="ECO:0000256" key="2">
    <source>
        <dbReference type="ARBA" id="ARBA00001946"/>
    </source>
</evidence>
<dbReference type="PROSITE" id="PS00843">
    <property type="entry name" value="DALA_DALA_LIGASE_1"/>
    <property type="match status" value="1"/>
</dbReference>
<dbReference type="SUPFAM" id="SSF56059">
    <property type="entry name" value="Glutathione synthetase ATP-binding domain-like"/>
    <property type="match status" value="1"/>
</dbReference>
<comment type="cofactor">
    <cofactor evidence="1">
        <name>Mn(2+)</name>
        <dbReference type="ChEBI" id="CHEBI:29035"/>
    </cofactor>
</comment>
<organism evidence="17 18">
    <name type="scientific">Rubrivirga litoralis</name>
    <dbReference type="NCBI Taxonomy" id="3075598"/>
    <lineage>
        <taxon>Bacteria</taxon>
        <taxon>Pseudomonadati</taxon>
        <taxon>Rhodothermota</taxon>
        <taxon>Rhodothermia</taxon>
        <taxon>Rhodothermales</taxon>
        <taxon>Rubricoccaceae</taxon>
        <taxon>Rubrivirga</taxon>
    </lineage>
</organism>
<evidence type="ECO:0000256" key="3">
    <source>
        <dbReference type="ARBA" id="ARBA00010871"/>
    </source>
</evidence>
<dbReference type="SUPFAM" id="SSF52440">
    <property type="entry name" value="PreATP-grasp domain"/>
    <property type="match status" value="1"/>
</dbReference>